<dbReference type="EMBL" id="AP021861">
    <property type="protein sequence ID" value="BBO36230.1"/>
    <property type="molecule type" value="Genomic_DNA"/>
</dbReference>
<proteinExistence type="predicted"/>
<organism evidence="1 2">
    <name type="scientific">Lacipirellula parvula</name>
    <dbReference type="NCBI Taxonomy" id="2650471"/>
    <lineage>
        <taxon>Bacteria</taxon>
        <taxon>Pseudomonadati</taxon>
        <taxon>Planctomycetota</taxon>
        <taxon>Planctomycetia</taxon>
        <taxon>Pirellulales</taxon>
        <taxon>Lacipirellulaceae</taxon>
        <taxon>Lacipirellula</taxon>
    </lineage>
</organism>
<dbReference type="KEGG" id="lpav:PLANPX_5842"/>
<dbReference type="AlphaFoldDB" id="A0A5K7XH77"/>
<dbReference type="Proteomes" id="UP000326837">
    <property type="component" value="Chromosome"/>
</dbReference>
<protein>
    <submittedName>
        <fullName evidence="1">Uncharacterized protein</fullName>
    </submittedName>
</protein>
<sequence>MAWALVLLTVILGCLGTLRPSGRAEDFKRTKAD</sequence>
<name>A0A5K7XH77_9BACT</name>
<gene>
    <name evidence="1" type="ORF">PLANPX_5842</name>
</gene>
<evidence type="ECO:0000313" key="1">
    <source>
        <dbReference type="EMBL" id="BBO36230.1"/>
    </source>
</evidence>
<reference evidence="2" key="1">
    <citation type="submission" date="2019-10" db="EMBL/GenBank/DDBJ databases">
        <title>Lacipirellula parvula gen. nov., sp. nov., representing a lineage of planctomycetes widespread in freshwater anoxic habitats, and description of the family Lacipirellulaceae.</title>
        <authorList>
            <person name="Dedysh S.N."/>
            <person name="Kulichevskaya I.S."/>
            <person name="Beletsky A.V."/>
            <person name="Rakitin A.L."/>
            <person name="Mardanov A.V."/>
            <person name="Ivanova A.A."/>
            <person name="Saltykova V.X."/>
            <person name="Rijpstra W.I.C."/>
            <person name="Sinninghe Damste J.S."/>
            <person name="Ravin N.V."/>
        </authorList>
    </citation>
    <scope>NUCLEOTIDE SEQUENCE [LARGE SCALE GENOMIC DNA]</scope>
    <source>
        <strain evidence="2">PX69</strain>
    </source>
</reference>
<keyword evidence="2" id="KW-1185">Reference proteome</keyword>
<evidence type="ECO:0000313" key="2">
    <source>
        <dbReference type="Proteomes" id="UP000326837"/>
    </source>
</evidence>
<accession>A0A5K7XH77</accession>